<protein>
    <submittedName>
        <fullName evidence="1">Uncharacterized protein</fullName>
    </submittedName>
</protein>
<dbReference type="Proteomes" id="UP000010798">
    <property type="component" value="Chromosome"/>
</dbReference>
<gene>
    <name evidence="1" type="ordered locus">Sinac_2903</name>
</gene>
<sequence length="44" mass="5235">MASFDLDPTCGHYHIRFRFCGRPYKRSLRLEDEREADRSDGCVQ</sequence>
<accession>L0DEA6</accession>
<evidence type="ECO:0000313" key="2">
    <source>
        <dbReference type="Proteomes" id="UP000010798"/>
    </source>
</evidence>
<dbReference type="KEGG" id="saci:Sinac_2903"/>
<proteinExistence type="predicted"/>
<reference evidence="1 2" key="1">
    <citation type="submission" date="2012-02" db="EMBL/GenBank/DDBJ databases">
        <title>Complete sequence of chromosome of Singulisphaera acidiphila DSM 18658.</title>
        <authorList>
            <consortium name="US DOE Joint Genome Institute (JGI-PGF)"/>
            <person name="Lucas S."/>
            <person name="Copeland A."/>
            <person name="Lapidus A."/>
            <person name="Glavina del Rio T."/>
            <person name="Dalin E."/>
            <person name="Tice H."/>
            <person name="Bruce D."/>
            <person name="Goodwin L."/>
            <person name="Pitluck S."/>
            <person name="Peters L."/>
            <person name="Ovchinnikova G."/>
            <person name="Chertkov O."/>
            <person name="Kyrpides N."/>
            <person name="Mavromatis K."/>
            <person name="Ivanova N."/>
            <person name="Brettin T."/>
            <person name="Detter J.C."/>
            <person name="Han C."/>
            <person name="Larimer F."/>
            <person name="Land M."/>
            <person name="Hauser L."/>
            <person name="Markowitz V."/>
            <person name="Cheng J.-F."/>
            <person name="Hugenholtz P."/>
            <person name="Woyke T."/>
            <person name="Wu D."/>
            <person name="Tindall B."/>
            <person name="Pomrenke H."/>
            <person name="Brambilla E."/>
            <person name="Klenk H.-P."/>
            <person name="Eisen J.A."/>
        </authorList>
    </citation>
    <scope>NUCLEOTIDE SEQUENCE [LARGE SCALE GENOMIC DNA]</scope>
    <source>
        <strain evidence="2">ATCC BAA-1392 / DSM 18658 / VKM B-2454 / MOB10</strain>
    </source>
</reference>
<evidence type="ECO:0000313" key="1">
    <source>
        <dbReference type="EMBL" id="AGA27190.1"/>
    </source>
</evidence>
<keyword evidence="2" id="KW-1185">Reference proteome</keyword>
<dbReference type="EMBL" id="CP003364">
    <property type="protein sequence ID" value="AGA27190.1"/>
    <property type="molecule type" value="Genomic_DNA"/>
</dbReference>
<name>L0DEA6_SINAD</name>
<dbReference type="HOGENOM" id="CLU_3222094_0_0_0"/>
<organism evidence="1 2">
    <name type="scientific">Singulisphaera acidiphila (strain ATCC BAA-1392 / DSM 18658 / VKM B-2454 / MOB10)</name>
    <dbReference type="NCBI Taxonomy" id="886293"/>
    <lineage>
        <taxon>Bacteria</taxon>
        <taxon>Pseudomonadati</taxon>
        <taxon>Planctomycetota</taxon>
        <taxon>Planctomycetia</taxon>
        <taxon>Isosphaerales</taxon>
        <taxon>Isosphaeraceae</taxon>
        <taxon>Singulisphaera</taxon>
    </lineage>
</organism>
<dbReference type="STRING" id="886293.Sinac_2903"/>
<dbReference type="AlphaFoldDB" id="L0DEA6"/>